<dbReference type="AlphaFoldDB" id="A0A165E8Y2"/>
<dbReference type="RefSeq" id="XP_040764233.1">
    <property type="nucleotide sequence ID" value="XM_040901474.1"/>
</dbReference>
<protein>
    <submittedName>
        <fullName evidence="1">Uncharacterized protein</fullName>
    </submittedName>
</protein>
<organism evidence="1 2">
    <name type="scientific">Laetiporus sulphureus 93-53</name>
    <dbReference type="NCBI Taxonomy" id="1314785"/>
    <lineage>
        <taxon>Eukaryota</taxon>
        <taxon>Fungi</taxon>
        <taxon>Dikarya</taxon>
        <taxon>Basidiomycota</taxon>
        <taxon>Agaricomycotina</taxon>
        <taxon>Agaricomycetes</taxon>
        <taxon>Polyporales</taxon>
        <taxon>Laetiporus</taxon>
    </lineage>
</organism>
<accession>A0A165E8Y2</accession>
<keyword evidence="2" id="KW-1185">Reference proteome</keyword>
<sequence length="186" mass="20810">MPLQRRTEAKRISRHASSRAIDHRILGIITAYKFSRINVKVRFLHIQQCGLTIAHQSFYTHIPSPAYLQGVPGFITSPILHSSAVDVLVCQLRDRRGLECPFVLPVNHFSVSCDGIFFSNVLSENSTVLRAQRPETIGGRPSVCLTGMAYTSTSFLRYSHSVRPDMNCITALCWPNIPVLSRPSCI</sequence>
<gene>
    <name evidence="1" type="ORF">LAESUDRAFT_180699</name>
</gene>
<dbReference type="Proteomes" id="UP000076871">
    <property type="component" value="Unassembled WGS sequence"/>
</dbReference>
<dbReference type="InParanoid" id="A0A165E8Y2"/>
<evidence type="ECO:0000313" key="1">
    <source>
        <dbReference type="EMBL" id="KZT06493.1"/>
    </source>
</evidence>
<evidence type="ECO:0000313" key="2">
    <source>
        <dbReference type="Proteomes" id="UP000076871"/>
    </source>
</evidence>
<proteinExistence type="predicted"/>
<dbReference type="GeneID" id="63818506"/>
<dbReference type="EMBL" id="KV427624">
    <property type="protein sequence ID" value="KZT06493.1"/>
    <property type="molecule type" value="Genomic_DNA"/>
</dbReference>
<name>A0A165E8Y2_9APHY</name>
<reference evidence="1 2" key="1">
    <citation type="journal article" date="2016" name="Mol. Biol. Evol.">
        <title>Comparative Genomics of Early-Diverging Mushroom-Forming Fungi Provides Insights into the Origins of Lignocellulose Decay Capabilities.</title>
        <authorList>
            <person name="Nagy L.G."/>
            <person name="Riley R."/>
            <person name="Tritt A."/>
            <person name="Adam C."/>
            <person name="Daum C."/>
            <person name="Floudas D."/>
            <person name="Sun H."/>
            <person name="Yadav J.S."/>
            <person name="Pangilinan J."/>
            <person name="Larsson K.H."/>
            <person name="Matsuura K."/>
            <person name="Barry K."/>
            <person name="Labutti K."/>
            <person name="Kuo R."/>
            <person name="Ohm R.A."/>
            <person name="Bhattacharya S.S."/>
            <person name="Shirouzu T."/>
            <person name="Yoshinaga Y."/>
            <person name="Martin F.M."/>
            <person name="Grigoriev I.V."/>
            <person name="Hibbett D.S."/>
        </authorList>
    </citation>
    <scope>NUCLEOTIDE SEQUENCE [LARGE SCALE GENOMIC DNA]</scope>
    <source>
        <strain evidence="1 2">93-53</strain>
    </source>
</reference>